<feature type="region of interest" description="Disordered" evidence="7">
    <location>
        <begin position="378"/>
        <end position="405"/>
    </location>
</feature>
<feature type="compositionally biased region" description="Low complexity" evidence="7">
    <location>
        <begin position="380"/>
        <end position="405"/>
    </location>
</feature>
<evidence type="ECO:0000256" key="3">
    <source>
        <dbReference type="ARBA" id="ARBA00022475"/>
    </source>
</evidence>
<evidence type="ECO:0000256" key="5">
    <source>
        <dbReference type="ARBA" id="ARBA00022989"/>
    </source>
</evidence>
<evidence type="ECO:0000256" key="4">
    <source>
        <dbReference type="ARBA" id="ARBA00022692"/>
    </source>
</evidence>
<reference evidence="10 11" key="1">
    <citation type="submission" date="2014-04" db="EMBL/GenBank/DDBJ databases">
        <authorList>
            <consortium name="DOE Joint Genome Institute"/>
            <person name="Kuo A."/>
            <person name="Tarkka M."/>
            <person name="Buscot F."/>
            <person name="Kohler A."/>
            <person name="Nagy L.G."/>
            <person name="Floudas D."/>
            <person name="Copeland A."/>
            <person name="Barry K.W."/>
            <person name="Cichocki N."/>
            <person name="Veneault-Fourrey C."/>
            <person name="LaButti K."/>
            <person name="Lindquist E.A."/>
            <person name="Lipzen A."/>
            <person name="Lundell T."/>
            <person name="Morin E."/>
            <person name="Murat C."/>
            <person name="Sun H."/>
            <person name="Tunlid A."/>
            <person name="Henrissat B."/>
            <person name="Grigoriev I.V."/>
            <person name="Hibbett D.S."/>
            <person name="Martin F."/>
            <person name="Nordberg H.P."/>
            <person name="Cantor M.N."/>
            <person name="Hua S.X."/>
        </authorList>
    </citation>
    <scope>NUCLEOTIDE SEQUENCE [LARGE SCALE GENOMIC DNA]</scope>
    <source>
        <strain evidence="10 11">F 1598</strain>
    </source>
</reference>
<feature type="transmembrane region" description="Helical" evidence="8">
    <location>
        <begin position="242"/>
        <end position="263"/>
    </location>
</feature>
<feature type="transmembrane region" description="Helical" evidence="8">
    <location>
        <begin position="575"/>
        <end position="597"/>
    </location>
</feature>
<keyword evidence="11" id="KW-1185">Reference proteome</keyword>
<evidence type="ECO:0000256" key="1">
    <source>
        <dbReference type="ARBA" id="ARBA00004651"/>
    </source>
</evidence>
<feature type="transmembrane region" description="Helical" evidence="8">
    <location>
        <begin position="447"/>
        <end position="468"/>
    </location>
</feature>
<evidence type="ECO:0000313" key="11">
    <source>
        <dbReference type="Proteomes" id="UP000054166"/>
    </source>
</evidence>
<feature type="transmembrane region" description="Helical" evidence="8">
    <location>
        <begin position="488"/>
        <end position="516"/>
    </location>
</feature>
<evidence type="ECO:0000256" key="2">
    <source>
        <dbReference type="ARBA" id="ARBA00022448"/>
    </source>
</evidence>
<dbReference type="InParanoid" id="A0A0C3GBE7"/>
<feature type="transmembrane region" description="Helical" evidence="8">
    <location>
        <begin position="197"/>
        <end position="218"/>
    </location>
</feature>
<dbReference type="Proteomes" id="UP000054166">
    <property type="component" value="Unassembled WGS sequence"/>
</dbReference>
<feature type="transmembrane region" description="Helical" evidence="8">
    <location>
        <begin position="77"/>
        <end position="106"/>
    </location>
</feature>
<evidence type="ECO:0000256" key="8">
    <source>
        <dbReference type="SAM" id="Phobius"/>
    </source>
</evidence>
<keyword evidence="6 8" id="KW-0472">Membrane</keyword>
<feature type="transmembrane region" description="Helical" evidence="8">
    <location>
        <begin position="38"/>
        <end position="56"/>
    </location>
</feature>
<dbReference type="AlphaFoldDB" id="A0A0C3GBE7"/>
<evidence type="ECO:0000256" key="7">
    <source>
        <dbReference type="SAM" id="MobiDB-lite"/>
    </source>
</evidence>
<evidence type="ECO:0000313" key="10">
    <source>
        <dbReference type="EMBL" id="KIM89044.1"/>
    </source>
</evidence>
<feature type="transmembrane region" description="Helical" evidence="8">
    <location>
        <begin position="158"/>
        <end position="177"/>
    </location>
</feature>
<keyword evidence="4 8" id="KW-0812">Transmembrane</keyword>
<evidence type="ECO:0000259" key="9">
    <source>
        <dbReference type="Pfam" id="PF03600"/>
    </source>
</evidence>
<sequence length="599" mass="65165">MVGGSAIATLVVFIISILFVIVPVRIPLPRSQRLPSHFLINLTTAPILAIAVLWAAQCIGPSVIRAGIVGNEGIKPYNILILFFSLAYISITLDITGVLQAAAFWVSNKGGSSGWKLFFGFYLMLTLLSVVIGNDPVILSGTAFLVYYTNAVKLNPAAWLLAEFAAANTASMVLFVGNPTNVVICEGFGVNNVAYSAYTIFPFVACSIFCFAALAVQFQNHIPRRLEKTEKLDPWSVLHDRVGAIVGSILLASCLVTIIIVSFFGVDVWMISLPFAVFKLIFDIGWDHWRYKNGRLTRPRDPGSQETYHRSQRTHHIIDIKKQVTTSPQTDTKPLSNPLGSLPLNKYHHTEAAHNTVDNEKHTTESAHRAPFATTNTEVLSNSSGSLSPNKSLSESMSSAGPITTIPSPATSSTSFFDRKRSNLVSRRAQFDHHFPTFSIALPRLPFALVPFAFSQFILIEALAHQGWIDVFAVWLIRATARQIYPTIWIVGVFGVVLCNLSGTNIGATILLTKVVRAAAFPDHSLRAAAIALAVASNVGAVSFTFSASLAGLLWRGILNQKGIPMKQSTFALWNLLPITVMTAVGLGVVCIEMAVISR</sequence>
<name>A0A0C3GBE7_PILCF</name>
<dbReference type="EMBL" id="KN832975">
    <property type="protein sequence ID" value="KIM89044.1"/>
    <property type="molecule type" value="Genomic_DNA"/>
</dbReference>
<feature type="domain" description="Citrate transporter-like" evidence="9">
    <location>
        <begin position="45"/>
        <end position="268"/>
    </location>
</feature>
<protein>
    <recommendedName>
        <fullName evidence="9">Citrate transporter-like domain-containing protein</fullName>
    </recommendedName>
</protein>
<dbReference type="InterPro" id="IPR004680">
    <property type="entry name" value="Cit_transptr-like_dom"/>
</dbReference>
<dbReference type="PANTHER" id="PTHR43302">
    <property type="entry name" value="TRANSPORTER ARSB-RELATED"/>
    <property type="match status" value="1"/>
</dbReference>
<feature type="transmembrane region" description="Helical" evidence="8">
    <location>
        <begin position="118"/>
        <end position="146"/>
    </location>
</feature>
<feature type="transmembrane region" description="Helical" evidence="8">
    <location>
        <begin position="528"/>
        <end position="555"/>
    </location>
</feature>
<reference evidence="11" key="2">
    <citation type="submission" date="2015-01" db="EMBL/GenBank/DDBJ databases">
        <title>Evolutionary Origins and Diversification of the Mycorrhizal Mutualists.</title>
        <authorList>
            <consortium name="DOE Joint Genome Institute"/>
            <consortium name="Mycorrhizal Genomics Consortium"/>
            <person name="Kohler A."/>
            <person name="Kuo A."/>
            <person name="Nagy L.G."/>
            <person name="Floudas D."/>
            <person name="Copeland A."/>
            <person name="Barry K.W."/>
            <person name="Cichocki N."/>
            <person name="Veneault-Fourrey C."/>
            <person name="LaButti K."/>
            <person name="Lindquist E.A."/>
            <person name="Lipzen A."/>
            <person name="Lundell T."/>
            <person name="Morin E."/>
            <person name="Murat C."/>
            <person name="Riley R."/>
            <person name="Ohm R."/>
            <person name="Sun H."/>
            <person name="Tunlid A."/>
            <person name="Henrissat B."/>
            <person name="Grigoriev I.V."/>
            <person name="Hibbett D.S."/>
            <person name="Martin F."/>
        </authorList>
    </citation>
    <scope>NUCLEOTIDE SEQUENCE [LARGE SCALE GENOMIC DNA]</scope>
    <source>
        <strain evidence="11">F 1598</strain>
    </source>
</reference>
<dbReference type="PANTHER" id="PTHR43302:SF5">
    <property type="entry name" value="TRANSPORTER ARSB-RELATED"/>
    <property type="match status" value="1"/>
</dbReference>
<dbReference type="OrthoDB" id="442352at2759"/>
<dbReference type="Pfam" id="PF03600">
    <property type="entry name" value="CitMHS"/>
    <property type="match status" value="1"/>
</dbReference>
<dbReference type="GO" id="GO:0055085">
    <property type="term" value="P:transmembrane transport"/>
    <property type="evidence" value="ECO:0007669"/>
    <property type="project" value="InterPro"/>
</dbReference>
<keyword evidence="5 8" id="KW-1133">Transmembrane helix</keyword>
<organism evidence="10 11">
    <name type="scientific">Piloderma croceum (strain F 1598)</name>
    <dbReference type="NCBI Taxonomy" id="765440"/>
    <lineage>
        <taxon>Eukaryota</taxon>
        <taxon>Fungi</taxon>
        <taxon>Dikarya</taxon>
        <taxon>Basidiomycota</taxon>
        <taxon>Agaricomycotina</taxon>
        <taxon>Agaricomycetes</taxon>
        <taxon>Agaricomycetidae</taxon>
        <taxon>Atheliales</taxon>
        <taxon>Atheliaceae</taxon>
        <taxon>Piloderma</taxon>
    </lineage>
</organism>
<accession>A0A0C3GBE7</accession>
<gene>
    <name evidence="10" type="ORF">PILCRDRAFT_812940</name>
</gene>
<proteinExistence type="predicted"/>
<comment type="subcellular location">
    <subcellularLocation>
        <location evidence="1">Cell membrane</location>
        <topology evidence="1">Multi-pass membrane protein</topology>
    </subcellularLocation>
</comment>
<dbReference type="GO" id="GO:0005886">
    <property type="term" value="C:plasma membrane"/>
    <property type="evidence" value="ECO:0007669"/>
    <property type="project" value="UniProtKB-SubCell"/>
</dbReference>
<keyword evidence="2" id="KW-0813">Transport</keyword>
<feature type="transmembrane region" description="Helical" evidence="8">
    <location>
        <begin position="7"/>
        <end position="26"/>
    </location>
</feature>
<dbReference type="HOGENOM" id="CLU_017834_1_0_1"/>
<dbReference type="STRING" id="765440.A0A0C3GBE7"/>
<keyword evidence="3" id="KW-1003">Cell membrane</keyword>
<evidence type="ECO:0000256" key="6">
    <source>
        <dbReference type="ARBA" id="ARBA00023136"/>
    </source>
</evidence>